<name>A0A420XZL0_9PEZI</name>
<keyword evidence="3" id="KW-0687">Ribonucleoprotein</keyword>
<dbReference type="SUPFAM" id="SSF50249">
    <property type="entry name" value="Nucleic acid-binding proteins"/>
    <property type="match status" value="1"/>
</dbReference>
<dbReference type="Gene3D" id="2.40.50.140">
    <property type="entry name" value="Nucleic acid-binding proteins"/>
    <property type="match status" value="1"/>
</dbReference>
<dbReference type="GO" id="GO:0003735">
    <property type="term" value="F:structural constituent of ribosome"/>
    <property type="evidence" value="ECO:0007669"/>
    <property type="project" value="InterPro"/>
</dbReference>
<dbReference type="GO" id="GO:0005840">
    <property type="term" value="C:ribosome"/>
    <property type="evidence" value="ECO:0007669"/>
    <property type="project" value="UniProtKB-KW"/>
</dbReference>
<dbReference type="Proteomes" id="UP000275385">
    <property type="component" value="Unassembled WGS sequence"/>
</dbReference>
<proteinExistence type="inferred from homology"/>
<dbReference type="GO" id="GO:0006412">
    <property type="term" value="P:translation"/>
    <property type="evidence" value="ECO:0007669"/>
    <property type="project" value="InterPro"/>
</dbReference>
<dbReference type="CDD" id="cd00364">
    <property type="entry name" value="Ribosomal_uS17"/>
    <property type="match status" value="1"/>
</dbReference>
<keyword evidence="2" id="KW-0689">Ribosomal protein</keyword>
<comment type="caution">
    <text evidence="5">The sequence shown here is derived from an EMBL/GenBank/DDBJ whole genome shotgun (WGS) entry which is preliminary data.</text>
</comment>
<evidence type="ECO:0000256" key="1">
    <source>
        <dbReference type="ARBA" id="ARBA00010254"/>
    </source>
</evidence>
<dbReference type="EMBL" id="QVQW01000082">
    <property type="protein sequence ID" value="RKU41117.1"/>
    <property type="molecule type" value="Genomic_DNA"/>
</dbReference>
<dbReference type="InterPro" id="IPR012340">
    <property type="entry name" value="NA-bd_OB-fold"/>
</dbReference>
<dbReference type="Pfam" id="PF00366">
    <property type="entry name" value="Ribosomal_S17"/>
    <property type="match status" value="1"/>
</dbReference>
<protein>
    <recommendedName>
        <fullName evidence="7">37S ribosomal protein S17, mitochondrial</fullName>
    </recommendedName>
</protein>
<evidence type="ECO:0000313" key="6">
    <source>
        <dbReference type="Proteomes" id="UP000275385"/>
    </source>
</evidence>
<sequence length="175" mass="19645">MASKQIVRMASTAASTSAAAARPIFRELHGVVTSAGLMDRTVKVQVGGQRWNGRIKKFFNDPKTYLVHDPNNSLRTGDVVAITPGWVTSQHKRHLVKHIIAPNGSPVEERPPVPTQDEMWAAREAKKAAKDARRAERAEAERLARQQEKEEKEERRRRKMAGREEMGQTKASDVD</sequence>
<evidence type="ECO:0000256" key="4">
    <source>
        <dbReference type="SAM" id="MobiDB-lite"/>
    </source>
</evidence>
<feature type="compositionally biased region" description="Basic and acidic residues" evidence="4">
    <location>
        <begin position="120"/>
        <end position="154"/>
    </location>
</feature>
<evidence type="ECO:0000256" key="3">
    <source>
        <dbReference type="ARBA" id="ARBA00023274"/>
    </source>
</evidence>
<dbReference type="GO" id="GO:1990904">
    <property type="term" value="C:ribonucleoprotein complex"/>
    <property type="evidence" value="ECO:0007669"/>
    <property type="project" value="UniProtKB-KW"/>
</dbReference>
<comment type="similarity">
    <text evidence="1">Belongs to the universal ribosomal protein uS17 family.</text>
</comment>
<evidence type="ECO:0000313" key="5">
    <source>
        <dbReference type="EMBL" id="RKU41117.1"/>
    </source>
</evidence>
<dbReference type="InterPro" id="IPR000266">
    <property type="entry name" value="Ribosomal_uS17"/>
</dbReference>
<organism evidence="5 6">
    <name type="scientific">Coniochaeta pulveracea</name>
    <dbReference type="NCBI Taxonomy" id="177199"/>
    <lineage>
        <taxon>Eukaryota</taxon>
        <taxon>Fungi</taxon>
        <taxon>Dikarya</taxon>
        <taxon>Ascomycota</taxon>
        <taxon>Pezizomycotina</taxon>
        <taxon>Sordariomycetes</taxon>
        <taxon>Sordariomycetidae</taxon>
        <taxon>Coniochaetales</taxon>
        <taxon>Coniochaetaceae</taxon>
        <taxon>Coniochaeta</taxon>
    </lineage>
</organism>
<accession>A0A420XZL0</accession>
<evidence type="ECO:0000256" key="2">
    <source>
        <dbReference type="ARBA" id="ARBA00022980"/>
    </source>
</evidence>
<feature type="region of interest" description="Disordered" evidence="4">
    <location>
        <begin position="103"/>
        <end position="175"/>
    </location>
</feature>
<feature type="compositionally biased region" description="Basic and acidic residues" evidence="4">
    <location>
        <begin position="161"/>
        <end position="175"/>
    </location>
</feature>
<gene>
    <name evidence="5" type="ORF">DL546_003303</name>
</gene>
<keyword evidence="6" id="KW-1185">Reference proteome</keyword>
<dbReference type="OrthoDB" id="274752at2759"/>
<dbReference type="AlphaFoldDB" id="A0A420XZL0"/>
<evidence type="ECO:0008006" key="7">
    <source>
        <dbReference type="Google" id="ProtNLM"/>
    </source>
</evidence>
<reference evidence="5 6" key="1">
    <citation type="submission" date="2018-08" db="EMBL/GenBank/DDBJ databases">
        <title>Draft genome of the lignicolous fungus Coniochaeta pulveracea.</title>
        <authorList>
            <person name="Borstlap C.J."/>
            <person name="De Witt R.N."/>
            <person name="Botha A."/>
            <person name="Volschenk H."/>
        </authorList>
    </citation>
    <scope>NUCLEOTIDE SEQUENCE [LARGE SCALE GENOMIC DNA]</scope>
    <source>
        <strain evidence="5 6">CAB683</strain>
    </source>
</reference>
<dbReference type="STRING" id="177199.A0A420XZL0"/>